<proteinExistence type="predicted"/>
<dbReference type="GO" id="GO:0061157">
    <property type="term" value="P:mRNA destabilization"/>
    <property type="evidence" value="ECO:0007669"/>
    <property type="project" value="TreeGrafter"/>
</dbReference>
<dbReference type="Gene3D" id="3.10.590.10">
    <property type="entry name" value="ph1033 like domains"/>
    <property type="match status" value="1"/>
</dbReference>
<dbReference type="EMBL" id="LK052950">
    <property type="protein sequence ID" value="CDR47920.1"/>
    <property type="molecule type" value="Genomic_DNA"/>
</dbReference>
<feature type="compositionally biased region" description="Pro residues" evidence="2">
    <location>
        <begin position="1139"/>
        <end position="1149"/>
    </location>
</feature>
<feature type="compositionally biased region" description="Low complexity" evidence="2">
    <location>
        <begin position="426"/>
        <end position="436"/>
    </location>
</feature>
<evidence type="ECO:0000256" key="1">
    <source>
        <dbReference type="SAM" id="Coils"/>
    </source>
</evidence>
<protein>
    <submittedName>
        <fullName evidence="4">RHTO0S15e03664g1_1</fullName>
    </submittedName>
</protein>
<feature type="region of interest" description="Disordered" evidence="2">
    <location>
        <begin position="426"/>
        <end position="493"/>
    </location>
</feature>
<dbReference type="GO" id="GO:1990247">
    <property type="term" value="F:N6-methyladenosine-containing RNA reader activity"/>
    <property type="evidence" value="ECO:0007669"/>
    <property type="project" value="TreeGrafter"/>
</dbReference>
<feature type="compositionally biased region" description="Polar residues" evidence="2">
    <location>
        <begin position="327"/>
        <end position="347"/>
    </location>
</feature>
<organism evidence="4">
    <name type="scientific">Rhodotorula toruloides</name>
    <name type="common">Yeast</name>
    <name type="synonym">Rhodosporidium toruloides</name>
    <dbReference type="NCBI Taxonomy" id="5286"/>
    <lineage>
        <taxon>Eukaryota</taxon>
        <taxon>Fungi</taxon>
        <taxon>Dikarya</taxon>
        <taxon>Basidiomycota</taxon>
        <taxon>Pucciniomycotina</taxon>
        <taxon>Microbotryomycetes</taxon>
        <taxon>Sporidiobolales</taxon>
        <taxon>Sporidiobolaceae</taxon>
        <taxon>Rhodotorula</taxon>
    </lineage>
</organism>
<dbReference type="OrthoDB" id="306690at2759"/>
<feature type="domain" description="YTH" evidence="3">
    <location>
        <begin position="876"/>
        <end position="1011"/>
    </location>
</feature>
<reference evidence="4" key="1">
    <citation type="journal article" date="2014" name="Genome Announc.">
        <title>Draft genome sequence of Rhodosporidium toruloides CECT1137, an oleaginous yeast of biotechnological interest.</title>
        <authorList>
            <person name="Morin N."/>
            <person name="Calcas X."/>
            <person name="Devillers H."/>
            <person name="Durrens P."/>
            <person name="Sherman D.J."/>
            <person name="Nicaud J.-M."/>
            <person name="Neuveglise C."/>
        </authorList>
    </citation>
    <scope>NUCLEOTIDE SEQUENCE</scope>
    <source>
        <strain evidence="4">CECT1137</strain>
    </source>
</reference>
<evidence type="ECO:0000259" key="3">
    <source>
        <dbReference type="PROSITE" id="PS50882"/>
    </source>
</evidence>
<feature type="compositionally biased region" description="Low complexity" evidence="2">
    <location>
        <begin position="231"/>
        <end position="245"/>
    </location>
</feature>
<evidence type="ECO:0000256" key="2">
    <source>
        <dbReference type="SAM" id="MobiDB-lite"/>
    </source>
</evidence>
<feature type="compositionally biased region" description="Low complexity" evidence="2">
    <location>
        <begin position="167"/>
        <end position="177"/>
    </location>
</feature>
<feature type="compositionally biased region" description="Low complexity" evidence="2">
    <location>
        <begin position="693"/>
        <end position="711"/>
    </location>
</feature>
<feature type="region of interest" description="Disordered" evidence="2">
    <location>
        <begin position="505"/>
        <end position="568"/>
    </location>
</feature>
<feature type="compositionally biased region" description="Low complexity" evidence="2">
    <location>
        <begin position="1119"/>
        <end position="1138"/>
    </location>
</feature>
<feature type="compositionally biased region" description="Polar residues" evidence="2">
    <location>
        <begin position="19"/>
        <end position="31"/>
    </location>
</feature>
<name>A0A061BEW2_RHOTO</name>
<dbReference type="Pfam" id="PF04146">
    <property type="entry name" value="YTH"/>
    <property type="match status" value="1"/>
</dbReference>
<dbReference type="GO" id="GO:0005737">
    <property type="term" value="C:cytoplasm"/>
    <property type="evidence" value="ECO:0007669"/>
    <property type="project" value="TreeGrafter"/>
</dbReference>
<feature type="coiled-coil region" evidence="1">
    <location>
        <begin position="777"/>
        <end position="811"/>
    </location>
</feature>
<feature type="compositionally biased region" description="Polar residues" evidence="2">
    <location>
        <begin position="78"/>
        <end position="87"/>
    </location>
</feature>
<feature type="region of interest" description="Disordered" evidence="2">
    <location>
        <begin position="1"/>
        <end position="87"/>
    </location>
</feature>
<feature type="compositionally biased region" description="Pro residues" evidence="2">
    <location>
        <begin position="1109"/>
        <end position="1118"/>
    </location>
</feature>
<feature type="compositionally biased region" description="Polar residues" evidence="2">
    <location>
        <begin position="381"/>
        <end position="391"/>
    </location>
</feature>
<dbReference type="AlphaFoldDB" id="A0A061BEW2"/>
<dbReference type="CDD" id="cd21134">
    <property type="entry name" value="YTH"/>
    <property type="match status" value="1"/>
</dbReference>
<feature type="compositionally biased region" description="Pro residues" evidence="2">
    <location>
        <begin position="1052"/>
        <end position="1067"/>
    </location>
</feature>
<dbReference type="InterPro" id="IPR007275">
    <property type="entry name" value="YTH_domain"/>
</dbReference>
<sequence>MQHSSPRQADFGLTATGAPPSSSMAPQTDSLSAPRRTLSERVPSPALHRGGADGERSVRHPGQGTEAEGAASGATLTRRVNTLSTTGRMVRLERNRARLALQGVGLSEEDQEFYVPPSPVRGGPYSTWTDHGHADPATSSAGAAPPSSASTAEAAWKRAEQQEQLQPAFSTSLASSPPSAPVVPAPPESKRSSFVVVRGGKGDQALTERKSHHPHSSVSSANATSPPPTAYPSSPSQDDGGSQDQPLRHKNSLKPFLEQERQQQGGRDVEDWETGLMDERKSGAEGPGGISEDDWQDDPYSTLKTPPLSANSFPTQLSSPFAPAGASYQTTQPRRGNTTDPWLPPSSASVIPSLAGANDDPALVRRHQSLNSFRRQRETSIEQTLSSSPASSAGWPTEGTSVLADDLHQPRQLGSFALASASTISGFGSRTRSGTSPAPLALHHSHSLNYGPSTSSPSLGGARLTHSNSLSSAPAGATGLHHSNSLGSRSDSGATRVLSPVVSAFGGARSPWSPTEEETKQLGMNTSFGSSGAPGGGGGSGSLSRGGSGSSHGSHSHSGEGVNGGGPVYAGGRFADEVRKLDDAMGGMQLGTLTASPGPLVAAGVVERNSPSPNAIAGQQQQQAPGRRLAPLMTTADTLGPAFGTRQGPASAAAFVPPIGHSHFPHHQLDGISEYGPLPTHNGAAPATFLHDQAQQQMQQGQPGSQGPSPALNQNGFATYDPSARANLTAVPGPSANDWHRQKELLVGGATPTAANPRPFPPAAVGPNDSNANEWQSQAAIQQMHQQQQQISALQAQMAQALSAMDAMRAQGAVLPANFDLGGALRVVTNGVGGPTASGGASAMADLPAETPIDINGLVQKKGYNPPVFDLHPKNARFFVIKSYTEEDVHKSLKYEIWASTDLGNKRLDRAFRESADKGPIYLFFSVNGSGHFAGMAQMLTPIDYSMSSNVWASDKWKGVLKVRWIYIKDVPLAALRHIRLSNTPENKPVTSSRDTQEVPYDAGLEVLRIIASYQSRTSLLQDYAWYEAQFRRNQQIAGEGQGVSAGDASSPQPPPHYAPTTSPQPPQQGGDVNKSPRQQAGGRRFWNRGGGPGQNGAPVGPPRGGQPGAPPPVPQVPPQYAMPQQQQQQPMLQQPYYPGQPPTGPGAF</sequence>
<accession>A0A061BEW2</accession>
<feature type="region of interest" description="Disordered" evidence="2">
    <location>
        <begin position="373"/>
        <end position="401"/>
    </location>
</feature>
<feature type="compositionally biased region" description="Polar residues" evidence="2">
    <location>
        <begin position="481"/>
        <end position="493"/>
    </location>
</feature>
<feature type="compositionally biased region" description="Polar residues" evidence="2">
    <location>
        <begin position="447"/>
        <end position="458"/>
    </location>
</feature>
<dbReference type="GO" id="GO:0003729">
    <property type="term" value="F:mRNA binding"/>
    <property type="evidence" value="ECO:0007669"/>
    <property type="project" value="TreeGrafter"/>
</dbReference>
<dbReference type="PANTHER" id="PTHR12357">
    <property type="entry name" value="YTH YT521-B HOMOLOGY DOMAIN-CONTAINING"/>
    <property type="match status" value="1"/>
</dbReference>
<feature type="compositionally biased region" description="Gly residues" evidence="2">
    <location>
        <begin position="532"/>
        <end position="550"/>
    </location>
</feature>
<feature type="compositionally biased region" description="Low complexity" evidence="2">
    <location>
        <begin position="62"/>
        <end position="75"/>
    </location>
</feature>
<feature type="compositionally biased region" description="Pro residues" evidence="2">
    <location>
        <begin position="178"/>
        <end position="187"/>
    </location>
</feature>
<feature type="region of interest" description="Disordered" evidence="2">
    <location>
        <begin position="693"/>
        <end position="719"/>
    </location>
</feature>
<evidence type="ECO:0000313" key="4">
    <source>
        <dbReference type="EMBL" id="CDR47920.1"/>
    </source>
</evidence>
<feature type="compositionally biased region" description="Low complexity" evidence="2">
    <location>
        <begin position="135"/>
        <end position="154"/>
    </location>
</feature>
<gene>
    <name evidence="4" type="ORF">RHTO0S_15e03664g</name>
</gene>
<feature type="compositionally biased region" description="Polar residues" evidence="2">
    <location>
        <begin position="302"/>
        <end position="319"/>
    </location>
</feature>
<dbReference type="InterPro" id="IPR045168">
    <property type="entry name" value="YTH_prot"/>
</dbReference>
<dbReference type="PANTHER" id="PTHR12357:SF89">
    <property type="entry name" value="YTH DOMAIN-CONTAINING FAMILY PROTEIN"/>
    <property type="match status" value="1"/>
</dbReference>
<feature type="region of interest" description="Disordered" evidence="2">
    <location>
        <begin position="110"/>
        <end position="347"/>
    </location>
</feature>
<feature type="region of interest" description="Disordered" evidence="2">
    <location>
        <begin position="1039"/>
        <end position="1149"/>
    </location>
</feature>
<dbReference type="PROSITE" id="PS50882">
    <property type="entry name" value="YTH"/>
    <property type="match status" value="1"/>
</dbReference>
<keyword evidence="1" id="KW-0175">Coiled coil</keyword>